<sequence>MYCKYEDMDSGWRVFYGSRERNPICWTALMSSYVSNGRLEQALRSVVWMQQESYRPDVVTVATVIPVCANVKLFDGVGERNVIAWIAMIDSYVENGFINEAFNVFRFIQWSKHRPDSATMARMLNIFSEIKALKLGCALGRRAKPVFNAVPG</sequence>
<dbReference type="Pfam" id="PF13041">
    <property type="entry name" value="PPR_2"/>
    <property type="match status" value="1"/>
</dbReference>
<dbReference type="InterPro" id="IPR046960">
    <property type="entry name" value="PPR_At4g14850-like_plant"/>
</dbReference>
<gene>
    <name evidence="2" type="ORF">POTOM_044420</name>
</gene>
<dbReference type="InterPro" id="IPR002885">
    <property type="entry name" value="PPR_rpt"/>
</dbReference>
<dbReference type="NCBIfam" id="TIGR00756">
    <property type="entry name" value="PPR"/>
    <property type="match status" value="1"/>
</dbReference>
<dbReference type="PANTHER" id="PTHR47926">
    <property type="entry name" value="PENTATRICOPEPTIDE REPEAT-CONTAINING PROTEIN"/>
    <property type="match status" value="1"/>
</dbReference>
<proteinExistence type="predicted"/>
<feature type="repeat" description="PPR" evidence="1">
    <location>
        <begin position="81"/>
        <end position="115"/>
    </location>
</feature>
<organism evidence="2 3">
    <name type="scientific">Populus tomentosa</name>
    <name type="common">Chinese white poplar</name>
    <dbReference type="NCBI Taxonomy" id="118781"/>
    <lineage>
        <taxon>Eukaryota</taxon>
        <taxon>Viridiplantae</taxon>
        <taxon>Streptophyta</taxon>
        <taxon>Embryophyta</taxon>
        <taxon>Tracheophyta</taxon>
        <taxon>Spermatophyta</taxon>
        <taxon>Magnoliopsida</taxon>
        <taxon>eudicotyledons</taxon>
        <taxon>Gunneridae</taxon>
        <taxon>Pentapetalae</taxon>
        <taxon>rosids</taxon>
        <taxon>fabids</taxon>
        <taxon>Malpighiales</taxon>
        <taxon>Salicaceae</taxon>
        <taxon>Saliceae</taxon>
        <taxon>Populus</taxon>
    </lineage>
</organism>
<evidence type="ECO:0000313" key="2">
    <source>
        <dbReference type="EMBL" id="KAG6752199.1"/>
    </source>
</evidence>
<dbReference type="PROSITE" id="PS51375">
    <property type="entry name" value="PPR"/>
    <property type="match status" value="2"/>
</dbReference>
<dbReference type="GO" id="GO:0009451">
    <property type="term" value="P:RNA modification"/>
    <property type="evidence" value="ECO:0007669"/>
    <property type="project" value="InterPro"/>
</dbReference>
<dbReference type="EMBL" id="JAAWWB010000025">
    <property type="protein sequence ID" value="KAG6752199.1"/>
    <property type="molecule type" value="Genomic_DNA"/>
</dbReference>
<name>A0A8X8CG96_POPTO</name>
<evidence type="ECO:0000313" key="3">
    <source>
        <dbReference type="Proteomes" id="UP000886885"/>
    </source>
</evidence>
<reference evidence="2" key="1">
    <citation type="journal article" date="2020" name="bioRxiv">
        <title>Hybrid origin of Populus tomentosa Carr. identified through genome sequencing and phylogenomic analysis.</title>
        <authorList>
            <person name="An X."/>
            <person name="Gao K."/>
            <person name="Chen Z."/>
            <person name="Li J."/>
            <person name="Yang X."/>
            <person name="Yang X."/>
            <person name="Zhou J."/>
            <person name="Guo T."/>
            <person name="Zhao T."/>
            <person name="Huang S."/>
            <person name="Miao D."/>
            <person name="Khan W.U."/>
            <person name="Rao P."/>
            <person name="Ye M."/>
            <person name="Lei B."/>
            <person name="Liao W."/>
            <person name="Wang J."/>
            <person name="Ji L."/>
            <person name="Li Y."/>
            <person name="Guo B."/>
            <person name="Mustafa N.S."/>
            <person name="Li S."/>
            <person name="Yun Q."/>
            <person name="Keller S.R."/>
            <person name="Mao J."/>
            <person name="Zhang R."/>
            <person name="Strauss S.H."/>
        </authorList>
    </citation>
    <scope>NUCLEOTIDE SEQUENCE</scope>
    <source>
        <strain evidence="2">GM15</strain>
        <tissue evidence="2">Leaf</tissue>
    </source>
</reference>
<dbReference type="Pfam" id="PF01535">
    <property type="entry name" value="PPR"/>
    <property type="match status" value="1"/>
</dbReference>
<dbReference type="AlphaFoldDB" id="A0A8X8CG96"/>
<evidence type="ECO:0000256" key="1">
    <source>
        <dbReference type="PROSITE-ProRule" id="PRU00708"/>
    </source>
</evidence>
<keyword evidence="3" id="KW-1185">Reference proteome</keyword>
<feature type="repeat" description="PPR" evidence="1">
    <location>
        <begin position="22"/>
        <end position="56"/>
    </location>
</feature>
<evidence type="ECO:0008006" key="4">
    <source>
        <dbReference type="Google" id="ProtNLM"/>
    </source>
</evidence>
<dbReference type="GO" id="GO:0003723">
    <property type="term" value="F:RNA binding"/>
    <property type="evidence" value="ECO:0007669"/>
    <property type="project" value="InterPro"/>
</dbReference>
<accession>A0A8X8CG96</accession>
<comment type="caution">
    <text evidence="2">The sequence shown here is derived from an EMBL/GenBank/DDBJ whole genome shotgun (WGS) entry which is preliminary data.</text>
</comment>
<dbReference type="OrthoDB" id="185373at2759"/>
<protein>
    <recommendedName>
        <fullName evidence="4">Pentatricopeptide repeat-containing protein</fullName>
    </recommendedName>
</protein>
<dbReference type="Proteomes" id="UP000886885">
    <property type="component" value="Chromosome 13A"/>
</dbReference>